<reference evidence="2 3" key="1">
    <citation type="submission" date="2016-10" db="EMBL/GenBank/DDBJ databases">
        <authorList>
            <person name="de Groot N.N."/>
        </authorList>
    </citation>
    <scope>NUCLEOTIDE SEQUENCE [LARGE SCALE GENOMIC DNA]</scope>
    <source>
        <strain evidence="2 3">DSM 17794</strain>
    </source>
</reference>
<dbReference type="EMBL" id="FOVL01000036">
    <property type="protein sequence ID" value="SFN98414.1"/>
    <property type="molecule type" value="Genomic_DNA"/>
</dbReference>
<sequence length="40" mass="4397">MVMMLIEGMMNTTGTTFTPFMAIAIIFAVNAVMSIDKKII</sequence>
<accession>A0A1I5DGL0</accession>
<dbReference type="AlphaFoldDB" id="A0A1I5DGL0"/>
<keyword evidence="1" id="KW-0472">Membrane</keyword>
<keyword evidence="1" id="KW-1133">Transmembrane helix</keyword>
<name>A0A1I5DGL0_9FLAO</name>
<protein>
    <submittedName>
        <fullName evidence="2">Uncharacterized protein</fullName>
    </submittedName>
</protein>
<evidence type="ECO:0000313" key="3">
    <source>
        <dbReference type="Proteomes" id="UP000199153"/>
    </source>
</evidence>
<evidence type="ECO:0000313" key="2">
    <source>
        <dbReference type="EMBL" id="SFN98414.1"/>
    </source>
</evidence>
<evidence type="ECO:0000256" key="1">
    <source>
        <dbReference type="SAM" id="Phobius"/>
    </source>
</evidence>
<feature type="transmembrane region" description="Helical" evidence="1">
    <location>
        <begin position="16"/>
        <end position="35"/>
    </location>
</feature>
<organism evidence="2 3">
    <name type="scientific">Salegentibacter flavus</name>
    <dbReference type="NCBI Taxonomy" id="287099"/>
    <lineage>
        <taxon>Bacteria</taxon>
        <taxon>Pseudomonadati</taxon>
        <taxon>Bacteroidota</taxon>
        <taxon>Flavobacteriia</taxon>
        <taxon>Flavobacteriales</taxon>
        <taxon>Flavobacteriaceae</taxon>
        <taxon>Salegentibacter</taxon>
    </lineage>
</organism>
<keyword evidence="1" id="KW-0812">Transmembrane</keyword>
<gene>
    <name evidence="2" type="ORF">SAMN05660413_03331</name>
</gene>
<dbReference type="Proteomes" id="UP000199153">
    <property type="component" value="Unassembled WGS sequence"/>
</dbReference>
<proteinExistence type="predicted"/>
<dbReference type="STRING" id="287099.SAMN05660413_03331"/>
<keyword evidence="3" id="KW-1185">Reference proteome</keyword>